<name>A0ABP8E0F1_9MICO</name>
<keyword evidence="2" id="KW-1185">Reference proteome</keyword>
<evidence type="ECO:0000313" key="2">
    <source>
        <dbReference type="Proteomes" id="UP001501594"/>
    </source>
</evidence>
<accession>A0ABP8E0F1</accession>
<evidence type="ECO:0000313" key="1">
    <source>
        <dbReference type="EMBL" id="GAA4265618.1"/>
    </source>
</evidence>
<protein>
    <submittedName>
        <fullName evidence="1">Uncharacterized protein</fullName>
    </submittedName>
</protein>
<reference evidence="2" key="1">
    <citation type="journal article" date="2019" name="Int. J. Syst. Evol. Microbiol.">
        <title>The Global Catalogue of Microorganisms (GCM) 10K type strain sequencing project: providing services to taxonomists for standard genome sequencing and annotation.</title>
        <authorList>
            <consortium name="The Broad Institute Genomics Platform"/>
            <consortium name="The Broad Institute Genome Sequencing Center for Infectious Disease"/>
            <person name="Wu L."/>
            <person name="Ma J."/>
        </authorList>
    </citation>
    <scope>NUCLEOTIDE SEQUENCE [LARGE SCALE GENOMIC DNA]</scope>
    <source>
        <strain evidence="2">JCM 17442</strain>
    </source>
</reference>
<gene>
    <name evidence="1" type="ORF">GCM10022256_12300</name>
</gene>
<sequence length="99" mass="11192">MAARLKLLDRPDGARGPLTRESDVHFFCTGRDRWSIYDRRLDPADPAAFLGRLRRIAGLFEVSFADADLPRSYCTSLNESRAQFVGRGALETRPPLRLV</sequence>
<dbReference type="EMBL" id="BAABAU010000001">
    <property type="protein sequence ID" value="GAA4265618.1"/>
    <property type="molecule type" value="Genomic_DNA"/>
</dbReference>
<dbReference type="RefSeq" id="WP_344794135.1">
    <property type="nucleotide sequence ID" value="NZ_BAABAU010000001.1"/>
</dbReference>
<dbReference type="Proteomes" id="UP001501594">
    <property type="component" value="Unassembled WGS sequence"/>
</dbReference>
<comment type="caution">
    <text evidence="1">The sequence shown here is derived from an EMBL/GenBank/DDBJ whole genome shotgun (WGS) entry which is preliminary data.</text>
</comment>
<organism evidence="1 2">
    <name type="scientific">Frondihabitans peucedani</name>
    <dbReference type="NCBI Taxonomy" id="598626"/>
    <lineage>
        <taxon>Bacteria</taxon>
        <taxon>Bacillati</taxon>
        <taxon>Actinomycetota</taxon>
        <taxon>Actinomycetes</taxon>
        <taxon>Micrococcales</taxon>
        <taxon>Microbacteriaceae</taxon>
        <taxon>Frondihabitans</taxon>
    </lineage>
</organism>
<proteinExistence type="predicted"/>